<keyword evidence="3" id="KW-1185">Reference proteome</keyword>
<keyword evidence="1" id="KW-0472">Membrane</keyword>
<keyword evidence="1" id="KW-0812">Transmembrane</keyword>
<protein>
    <recommendedName>
        <fullName evidence="4">G-protein coupled receptors family 2 profile 2 domain-containing protein</fullName>
    </recommendedName>
</protein>
<keyword evidence="1" id="KW-1133">Transmembrane helix</keyword>
<gene>
    <name evidence="2" type="ORF">K435DRAFT_810375</name>
</gene>
<dbReference type="AlphaFoldDB" id="A0A4S8KVA6"/>
<evidence type="ECO:0000313" key="2">
    <source>
        <dbReference type="EMBL" id="THU79846.1"/>
    </source>
</evidence>
<dbReference type="EMBL" id="ML179968">
    <property type="protein sequence ID" value="THU79846.1"/>
    <property type="molecule type" value="Genomic_DNA"/>
</dbReference>
<organism evidence="2 3">
    <name type="scientific">Dendrothele bispora (strain CBS 962.96)</name>
    <dbReference type="NCBI Taxonomy" id="1314807"/>
    <lineage>
        <taxon>Eukaryota</taxon>
        <taxon>Fungi</taxon>
        <taxon>Dikarya</taxon>
        <taxon>Basidiomycota</taxon>
        <taxon>Agaricomycotina</taxon>
        <taxon>Agaricomycetes</taxon>
        <taxon>Agaricomycetidae</taxon>
        <taxon>Agaricales</taxon>
        <taxon>Agaricales incertae sedis</taxon>
        <taxon>Dendrothele</taxon>
    </lineage>
</organism>
<feature type="transmembrane region" description="Helical" evidence="1">
    <location>
        <begin position="87"/>
        <end position="106"/>
    </location>
</feature>
<accession>A0A4S8KVA6</accession>
<reference evidence="2 3" key="1">
    <citation type="journal article" date="2019" name="Nat. Ecol. Evol.">
        <title>Megaphylogeny resolves global patterns of mushroom evolution.</title>
        <authorList>
            <person name="Varga T."/>
            <person name="Krizsan K."/>
            <person name="Foldi C."/>
            <person name="Dima B."/>
            <person name="Sanchez-Garcia M."/>
            <person name="Sanchez-Ramirez S."/>
            <person name="Szollosi G.J."/>
            <person name="Szarkandi J.G."/>
            <person name="Papp V."/>
            <person name="Albert L."/>
            <person name="Andreopoulos W."/>
            <person name="Angelini C."/>
            <person name="Antonin V."/>
            <person name="Barry K.W."/>
            <person name="Bougher N.L."/>
            <person name="Buchanan P."/>
            <person name="Buyck B."/>
            <person name="Bense V."/>
            <person name="Catcheside P."/>
            <person name="Chovatia M."/>
            <person name="Cooper J."/>
            <person name="Damon W."/>
            <person name="Desjardin D."/>
            <person name="Finy P."/>
            <person name="Geml J."/>
            <person name="Haridas S."/>
            <person name="Hughes K."/>
            <person name="Justo A."/>
            <person name="Karasinski D."/>
            <person name="Kautmanova I."/>
            <person name="Kiss B."/>
            <person name="Kocsube S."/>
            <person name="Kotiranta H."/>
            <person name="LaButti K.M."/>
            <person name="Lechner B.E."/>
            <person name="Liimatainen K."/>
            <person name="Lipzen A."/>
            <person name="Lukacs Z."/>
            <person name="Mihaltcheva S."/>
            <person name="Morgado L.N."/>
            <person name="Niskanen T."/>
            <person name="Noordeloos M.E."/>
            <person name="Ohm R.A."/>
            <person name="Ortiz-Santana B."/>
            <person name="Ovrebo C."/>
            <person name="Racz N."/>
            <person name="Riley R."/>
            <person name="Savchenko A."/>
            <person name="Shiryaev A."/>
            <person name="Soop K."/>
            <person name="Spirin V."/>
            <person name="Szebenyi C."/>
            <person name="Tomsovsky M."/>
            <person name="Tulloss R.E."/>
            <person name="Uehling J."/>
            <person name="Grigoriev I.V."/>
            <person name="Vagvolgyi C."/>
            <person name="Papp T."/>
            <person name="Martin F.M."/>
            <person name="Miettinen O."/>
            <person name="Hibbett D.S."/>
            <person name="Nagy L.G."/>
        </authorList>
    </citation>
    <scope>NUCLEOTIDE SEQUENCE [LARGE SCALE GENOMIC DNA]</scope>
    <source>
        <strain evidence="2 3">CBS 962.96</strain>
    </source>
</reference>
<evidence type="ECO:0000256" key="1">
    <source>
        <dbReference type="SAM" id="Phobius"/>
    </source>
</evidence>
<evidence type="ECO:0008006" key="4">
    <source>
        <dbReference type="Google" id="ProtNLM"/>
    </source>
</evidence>
<dbReference type="OrthoDB" id="3251871at2759"/>
<sequence length="201" mass="23365">MWIFNFSGPGCLFFTISLNLQLVVIHEFSGRKFEKFYITGSAAIAIILTVPPYATGKFGWDPLEGCCWYSLKSSKEDKLIWEITTQMIWTALTAFGEFINSAYVIMDMEIQHYKKIFIRILNNGYHNHTYVLFLALCDDIEYDLCFGRATVYMVDVLLFMLFCQLQIQPSSVASNHFLITFWADTEVTNFQSQIWLHQKPN</sequence>
<evidence type="ECO:0000313" key="3">
    <source>
        <dbReference type="Proteomes" id="UP000297245"/>
    </source>
</evidence>
<name>A0A4S8KVA6_DENBC</name>
<dbReference type="Proteomes" id="UP000297245">
    <property type="component" value="Unassembled WGS sequence"/>
</dbReference>
<proteinExistence type="predicted"/>
<feature type="transmembrane region" description="Helical" evidence="1">
    <location>
        <begin position="6"/>
        <end position="24"/>
    </location>
</feature>
<feature type="transmembrane region" description="Helical" evidence="1">
    <location>
        <begin position="36"/>
        <end position="54"/>
    </location>
</feature>